<name>A0A379FN20_PRORE</name>
<dbReference type="AlphaFoldDB" id="A0A379FN20"/>
<sequence length="46" mass="5370">MTSFATTTSQYLTPEYLRVLPEQYGSPVWVYDSAVIIERIKQLQVF</sequence>
<organism evidence="1 2">
    <name type="scientific">Providencia rettgeri</name>
    <dbReference type="NCBI Taxonomy" id="587"/>
    <lineage>
        <taxon>Bacteria</taxon>
        <taxon>Pseudomonadati</taxon>
        <taxon>Pseudomonadota</taxon>
        <taxon>Gammaproteobacteria</taxon>
        <taxon>Enterobacterales</taxon>
        <taxon>Morganellaceae</taxon>
        <taxon>Providencia</taxon>
    </lineage>
</organism>
<accession>A0A379FN20</accession>
<gene>
    <name evidence="1" type="ORF">NCTC11801_00994</name>
</gene>
<dbReference type="EMBL" id="UGTZ01000001">
    <property type="protein sequence ID" value="SUC30078.1"/>
    <property type="molecule type" value="Genomic_DNA"/>
</dbReference>
<evidence type="ECO:0000313" key="1">
    <source>
        <dbReference type="EMBL" id="SUC30078.1"/>
    </source>
</evidence>
<reference evidence="1 2" key="1">
    <citation type="submission" date="2018-06" db="EMBL/GenBank/DDBJ databases">
        <authorList>
            <consortium name="Pathogen Informatics"/>
            <person name="Doyle S."/>
        </authorList>
    </citation>
    <scope>NUCLEOTIDE SEQUENCE [LARGE SCALE GENOMIC DNA]</scope>
    <source>
        <strain evidence="1 2">NCTC11801</strain>
    </source>
</reference>
<protein>
    <submittedName>
        <fullName evidence="1">Diaminopimelate decarboxylase</fullName>
    </submittedName>
</protein>
<evidence type="ECO:0000313" key="2">
    <source>
        <dbReference type="Proteomes" id="UP000254208"/>
    </source>
</evidence>
<proteinExistence type="predicted"/>
<dbReference type="Proteomes" id="UP000254208">
    <property type="component" value="Unassembled WGS sequence"/>
</dbReference>